<reference evidence="1 2" key="1">
    <citation type="journal article" date="2024" name="BMC Genomics">
        <title>De novo assembly and annotation of Popillia japonica's genome with initial clues to its potential as an invasive pest.</title>
        <authorList>
            <person name="Cucini C."/>
            <person name="Boschi S."/>
            <person name="Funari R."/>
            <person name="Cardaioli E."/>
            <person name="Iannotti N."/>
            <person name="Marturano G."/>
            <person name="Paoli F."/>
            <person name="Bruttini M."/>
            <person name="Carapelli A."/>
            <person name="Frati F."/>
            <person name="Nardi F."/>
        </authorList>
    </citation>
    <scope>NUCLEOTIDE SEQUENCE [LARGE SCALE GENOMIC DNA]</scope>
    <source>
        <strain evidence="1">DMR45628</strain>
    </source>
</reference>
<protein>
    <submittedName>
        <fullName evidence="1">Uncharacterized protein</fullName>
    </submittedName>
</protein>
<dbReference type="Proteomes" id="UP001458880">
    <property type="component" value="Unassembled WGS sequence"/>
</dbReference>
<dbReference type="AlphaFoldDB" id="A0AAW1JX20"/>
<comment type="caution">
    <text evidence="1">The sequence shown here is derived from an EMBL/GenBank/DDBJ whole genome shotgun (WGS) entry which is preliminary data.</text>
</comment>
<dbReference type="EMBL" id="JASPKY010000300">
    <property type="protein sequence ID" value="KAK9709899.1"/>
    <property type="molecule type" value="Genomic_DNA"/>
</dbReference>
<evidence type="ECO:0000313" key="1">
    <source>
        <dbReference type="EMBL" id="KAK9709899.1"/>
    </source>
</evidence>
<evidence type="ECO:0000313" key="2">
    <source>
        <dbReference type="Proteomes" id="UP001458880"/>
    </source>
</evidence>
<gene>
    <name evidence="1" type="ORF">QE152_g26362</name>
</gene>
<keyword evidence="2" id="KW-1185">Reference proteome</keyword>
<organism evidence="1 2">
    <name type="scientific">Popillia japonica</name>
    <name type="common">Japanese beetle</name>
    <dbReference type="NCBI Taxonomy" id="7064"/>
    <lineage>
        <taxon>Eukaryota</taxon>
        <taxon>Metazoa</taxon>
        <taxon>Ecdysozoa</taxon>
        <taxon>Arthropoda</taxon>
        <taxon>Hexapoda</taxon>
        <taxon>Insecta</taxon>
        <taxon>Pterygota</taxon>
        <taxon>Neoptera</taxon>
        <taxon>Endopterygota</taxon>
        <taxon>Coleoptera</taxon>
        <taxon>Polyphaga</taxon>
        <taxon>Scarabaeiformia</taxon>
        <taxon>Scarabaeidae</taxon>
        <taxon>Rutelinae</taxon>
        <taxon>Popillia</taxon>
    </lineage>
</organism>
<sequence length="102" mass="11933">MLMQEMRTITNTRDFAGLFRDATRQVGKEFPINLVGCFQLAEGSIKLVHTGIVEKITPASLVARVIKRKRDVLHEFKKYQSKVETVLTKRLNNFKGQWWRIR</sequence>
<proteinExistence type="predicted"/>
<name>A0AAW1JX20_POPJA</name>
<accession>A0AAW1JX20</accession>